<accession>A0A6P7XPW5</accession>
<feature type="compositionally biased region" description="Basic residues" evidence="6">
    <location>
        <begin position="139"/>
        <end position="153"/>
    </location>
</feature>
<evidence type="ECO:0000313" key="9">
    <source>
        <dbReference type="RefSeq" id="XP_030052404.1"/>
    </source>
</evidence>
<evidence type="ECO:0000256" key="4">
    <source>
        <dbReference type="ARBA" id="ARBA00023242"/>
    </source>
</evidence>
<reference evidence="9" key="1">
    <citation type="submission" date="2025-08" db="UniProtKB">
        <authorList>
            <consortium name="RefSeq"/>
        </authorList>
    </citation>
    <scope>IDENTIFICATION</scope>
</reference>
<evidence type="ECO:0000256" key="2">
    <source>
        <dbReference type="ARBA" id="ARBA00004496"/>
    </source>
</evidence>
<feature type="compositionally biased region" description="Basic and acidic residues" evidence="6">
    <location>
        <begin position="71"/>
        <end position="85"/>
    </location>
</feature>
<dbReference type="PANTHER" id="PTHR15934:SF6">
    <property type="entry name" value="A-KINASE ANCHOR PROTEIN 7 ISOFORM GAMMA"/>
    <property type="match status" value="1"/>
</dbReference>
<keyword evidence="8" id="KW-1185">Reference proteome</keyword>
<organism evidence="8 9">
    <name type="scientific">Microcaecilia unicolor</name>
    <dbReference type="NCBI Taxonomy" id="1415580"/>
    <lineage>
        <taxon>Eukaryota</taxon>
        <taxon>Metazoa</taxon>
        <taxon>Chordata</taxon>
        <taxon>Craniata</taxon>
        <taxon>Vertebrata</taxon>
        <taxon>Euteleostomi</taxon>
        <taxon>Amphibia</taxon>
        <taxon>Gymnophiona</taxon>
        <taxon>Siphonopidae</taxon>
        <taxon>Microcaecilia</taxon>
    </lineage>
</organism>
<feature type="region of interest" description="Disordered" evidence="6">
    <location>
        <begin position="71"/>
        <end position="103"/>
    </location>
</feature>
<evidence type="ECO:0000256" key="5">
    <source>
        <dbReference type="ARBA" id="ARBA00038702"/>
    </source>
</evidence>
<evidence type="ECO:0000259" key="7">
    <source>
        <dbReference type="Pfam" id="PF10469"/>
    </source>
</evidence>
<feature type="region of interest" description="Disordered" evidence="6">
    <location>
        <begin position="135"/>
        <end position="159"/>
    </location>
</feature>
<keyword evidence="3" id="KW-0963">Cytoplasm</keyword>
<dbReference type="GeneID" id="115465806"/>
<dbReference type="AlphaFoldDB" id="A0A6P7XPW5"/>
<evidence type="ECO:0000256" key="6">
    <source>
        <dbReference type="SAM" id="MobiDB-lite"/>
    </source>
</evidence>
<dbReference type="InterPro" id="IPR009097">
    <property type="entry name" value="Cyclic_Pdiesterase"/>
</dbReference>
<sequence length="482" mass="54470">MFRTLFRLCSPSLALHRPRQLRFVWAPLSLPPVSFPFPIPQRGTTLPLLPRRMELPEEKQSLLAEHIPKEQPMRGDESITKEQVDTQKTMKVGRRRRSKSASSETLDSLLVELPFANVDSGDALDYESITKQQVDRQQKKLKAGRRKRGRRSKSATSETLDSLLAELPFANVDSGEVFDTTATPDNGSLKKKRKRTVGLENEGEDPKKKKEKKSKPNYFISLPVRNQKILDNIRTLQDTVVQKEHRLSKAMIPQGTFHLTLFVLHLANEEEIALAVCALTETKSLVEELLGGRPLVLSFHGIGEFRNAVVFVRLKGSDPAEATLTMITKTMMKLFKEKGILIGENNTFTPHLTFMKLSRSPKLRKQGLKKIDPSLYEDFKNHYFGDETVTNLDLCAMLKKKQPNGYYHCECTITVGKKLEADSIKNALHTESLAMLAKLNEIKELLATPQTRANIYREVFGAISSCSKSNQDDVVDSSFPHL</sequence>
<dbReference type="Gene3D" id="3.90.1140.10">
    <property type="entry name" value="Cyclic phosphodiesterase"/>
    <property type="match status" value="1"/>
</dbReference>
<dbReference type="GO" id="GO:0005829">
    <property type="term" value="C:cytosol"/>
    <property type="evidence" value="ECO:0007669"/>
    <property type="project" value="TreeGrafter"/>
</dbReference>
<dbReference type="InParanoid" id="A0A6P7XPW5"/>
<dbReference type="Pfam" id="PF10469">
    <property type="entry name" value="AKAP7_NLS"/>
    <property type="match status" value="1"/>
</dbReference>
<dbReference type="KEGG" id="muo:115465806"/>
<evidence type="ECO:0000256" key="3">
    <source>
        <dbReference type="ARBA" id="ARBA00022490"/>
    </source>
</evidence>
<proteinExistence type="predicted"/>
<protein>
    <submittedName>
        <fullName evidence="9">A-kinase anchoring protein 7 isoform X1</fullName>
    </submittedName>
</protein>
<comment type="subunit">
    <text evidence="5">Binds cAMP-dependent protein kinase (PKA). Interacts with PRKCA; only the cytoplasmic form is capable of interacting with PRKCA.</text>
</comment>
<dbReference type="GO" id="GO:0005634">
    <property type="term" value="C:nucleus"/>
    <property type="evidence" value="ECO:0007669"/>
    <property type="project" value="UniProtKB-SubCell"/>
</dbReference>
<evidence type="ECO:0000256" key="1">
    <source>
        <dbReference type="ARBA" id="ARBA00004123"/>
    </source>
</evidence>
<name>A0A6P7XPW5_9AMPH</name>
<keyword evidence="4" id="KW-0539">Nucleus</keyword>
<evidence type="ECO:0000313" key="8">
    <source>
        <dbReference type="Proteomes" id="UP000515156"/>
    </source>
</evidence>
<dbReference type="FunCoup" id="A0A6P7XPW5">
    <property type="interactions" value="277"/>
</dbReference>
<dbReference type="FunFam" id="3.90.1140.10:FF:000004">
    <property type="entry name" value="A-kinase anchoring protein 7 isoform X1"/>
    <property type="match status" value="1"/>
</dbReference>
<dbReference type="GO" id="GO:0034237">
    <property type="term" value="F:protein kinase A regulatory subunit binding"/>
    <property type="evidence" value="ECO:0007669"/>
    <property type="project" value="TreeGrafter"/>
</dbReference>
<dbReference type="InterPro" id="IPR019510">
    <property type="entry name" value="AKAP7-like_phosphoesterase"/>
</dbReference>
<dbReference type="InterPro" id="IPR052641">
    <property type="entry name" value="AKAP7_isoform_gamma"/>
</dbReference>
<dbReference type="GO" id="GO:0010738">
    <property type="term" value="P:regulation of protein kinase A signaling"/>
    <property type="evidence" value="ECO:0007669"/>
    <property type="project" value="TreeGrafter"/>
</dbReference>
<feature type="region of interest" description="Disordered" evidence="6">
    <location>
        <begin position="178"/>
        <end position="215"/>
    </location>
</feature>
<dbReference type="CTD" id="9465"/>
<feature type="domain" description="A-kinase anchor protein 7-like phosphoesterase" evidence="7">
    <location>
        <begin position="216"/>
        <end position="414"/>
    </location>
</feature>
<dbReference type="RefSeq" id="XP_030052404.1">
    <property type="nucleotide sequence ID" value="XM_030196544.1"/>
</dbReference>
<dbReference type="Proteomes" id="UP000515156">
    <property type="component" value="Chromosome 3"/>
</dbReference>
<dbReference type="PANTHER" id="PTHR15934">
    <property type="entry name" value="RNA 2',3'-CYCLIC PHOSPHODIESTERASE"/>
    <property type="match status" value="1"/>
</dbReference>
<gene>
    <name evidence="9" type="primary">AKAP7</name>
</gene>
<dbReference type="SUPFAM" id="SSF55144">
    <property type="entry name" value="LigT-like"/>
    <property type="match status" value="1"/>
</dbReference>
<dbReference type="OrthoDB" id="277832at2759"/>
<comment type="subcellular location">
    <subcellularLocation>
        <location evidence="2">Cytoplasm</location>
    </subcellularLocation>
    <subcellularLocation>
        <location evidence="1">Nucleus</location>
    </subcellularLocation>
</comment>